<accession>A0A917ZTN0</accession>
<feature type="region of interest" description="Disordered" evidence="1">
    <location>
        <begin position="1"/>
        <end position="92"/>
    </location>
</feature>
<feature type="compositionally biased region" description="Polar residues" evidence="1">
    <location>
        <begin position="26"/>
        <end position="35"/>
    </location>
</feature>
<evidence type="ECO:0000313" key="3">
    <source>
        <dbReference type="Proteomes" id="UP000641932"/>
    </source>
</evidence>
<dbReference type="AlphaFoldDB" id="A0A917ZTN0"/>
<evidence type="ECO:0000256" key="1">
    <source>
        <dbReference type="SAM" id="MobiDB-lite"/>
    </source>
</evidence>
<gene>
    <name evidence="2" type="ORF">GCM10012280_50030</name>
</gene>
<name>A0A917ZTN0_9ACTN</name>
<protein>
    <submittedName>
        <fullName evidence="2">Uncharacterized protein</fullName>
    </submittedName>
</protein>
<sequence length="119" mass="12935">MPLLSDTRGPAAPHQWSSRRAAPGGQVSQEPSKATTPKPYPGPLDPPDRTTAHPTHQQRRTTPHHPFDRRQRSWEAKVVPGPEASGPLAGSRGMRWGFRVLFTDTIADADTALDVGDAL</sequence>
<proteinExistence type="predicted"/>
<evidence type="ECO:0000313" key="2">
    <source>
        <dbReference type="EMBL" id="GGO94643.1"/>
    </source>
</evidence>
<dbReference type="Proteomes" id="UP000641932">
    <property type="component" value="Unassembled WGS sequence"/>
</dbReference>
<comment type="caution">
    <text evidence="2">The sequence shown here is derived from an EMBL/GenBank/DDBJ whole genome shotgun (WGS) entry which is preliminary data.</text>
</comment>
<reference evidence="2" key="1">
    <citation type="journal article" date="2014" name="Int. J. Syst. Evol. Microbiol.">
        <title>Complete genome sequence of Corynebacterium casei LMG S-19264T (=DSM 44701T), isolated from a smear-ripened cheese.</title>
        <authorList>
            <consortium name="US DOE Joint Genome Institute (JGI-PGF)"/>
            <person name="Walter F."/>
            <person name="Albersmeier A."/>
            <person name="Kalinowski J."/>
            <person name="Ruckert C."/>
        </authorList>
    </citation>
    <scope>NUCLEOTIDE SEQUENCE</scope>
    <source>
        <strain evidence="2">CGMCC 4.7201</strain>
    </source>
</reference>
<keyword evidence="3" id="KW-1185">Reference proteome</keyword>
<organism evidence="2 3">
    <name type="scientific">Wenjunlia tyrosinilytica</name>
    <dbReference type="NCBI Taxonomy" id="1544741"/>
    <lineage>
        <taxon>Bacteria</taxon>
        <taxon>Bacillati</taxon>
        <taxon>Actinomycetota</taxon>
        <taxon>Actinomycetes</taxon>
        <taxon>Kitasatosporales</taxon>
        <taxon>Streptomycetaceae</taxon>
        <taxon>Wenjunlia</taxon>
    </lineage>
</organism>
<feature type="compositionally biased region" description="Basic and acidic residues" evidence="1">
    <location>
        <begin position="65"/>
        <end position="75"/>
    </location>
</feature>
<dbReference type="EMBL" id="BMMS01000023">
    <property type="protein sequence ID" value="GGO94643.1"/>
    <property type="molecule type" value="Genomic_DNA"/>
</dbReference>
<reference evidence="2" key="2">
    <citation type="submission" date="2020-09" db="EMBL/GenBank/DDBJ databases">
        <authorList>
            <person name="Sun Q."/>
            <person name="Zhou Y."/>
        </authorList>
    </citation>
    <scope>NUCLEOTIDE SEQUENCE</scope>
    <source>
        <strain evidence="2">CGMCC 4.7201</strain>
    </source>
</reference>